<name>A0A5C6G308_9PLAN</name>
<protein>
    <submittedName>
        <fullName evidence="1">Uncharacterized protein</fullName>
    </submittedName>
</protein>
<gene>
    <name evidence="1" type="ORF">V7x_31470</name>
</gene>
<sequence>MQGWICRRRALLAKHPKPAASALRLTKSPFAPPKVAFGRTLPGISFLDSDPPAVREGEVDAGLDV</sequence>
<comment type="caution">
    <text evidence="1">The sequence shown here is derived from an EMBL/GenBank/DDBJ whole genome shotgun (WGS) entry which is preliminary data.</text>
</comment>
<dbReference type="AlphaFoldDB" id="A0A5C6G308"/>
<accession>A0A5C6G308</accession>
<reference evidence="1 2" key="1">
    <citation type="submission" date="2019-02" db="EMBL/GenBank/DDBJ databases">
        <title>Deep-cultivation of Planctomycetes and their phenomic and genomic characterization uncovers novel biology.</title>
        <authorList>
            <person name="Wiegand S."/>
            <person name="Jogler M."/>
            <person name="Boedeker C."/>
            <person name="Pinto D."/>
            <person name="Vollmers J."/>
            <person name="Rivas-Marin E."/>
            <person name="Kohn T."/>
            <person name="Peeters S.H."/>
            <person name="Heuer A."/>
            <person name="Rast P."/>
            <person name="Oberbeckmann S."/>
            <person name="Bunk B."/>
            <person name="Jeske O."/>
            <person name="Meyerdierks A."/>
            <person name="Storesund J.E."/>
            <person name="Kallscheuer N."/>
            <person name="Luecker S."/>
            <person name="Lage O.M."/>
            <person name="Pohl T."/>
            <person name="Merkel B.J."/>
            <person name="Hornburger P."/>
            <person name="Mueller R.-W."/>
            <person name="Bruemmer F."/>
            <person name="Labrenz M."/>
            <person name="Spormann A.M."/>
            <person name="Op Den Camp H."/>
            <person name="Overmann J."/>
            <person name="Amann R."/>
            <person name="Jetten M.S.M."/>
            <person name="Mascher T."/>
            <person name="Medema M.H."/>
            <person name="Devos D.P."/>
            <person name="Kaster A.-K."/>
            <person name="Ovreas L."/>
            <person name="Rohde M."/>
            <person name="Galperin M.Y."/>
            <person name="Jogler C."/>
        </authorList>
    </citation>
    <scope>NUCLEOTIDE SEQUENCE [LARGE SCALE GENOMIC DNA]</scope>
    <source>
        <strain evidence="1 2">V7</strain>
    </source>
</reference>
<organism evidence="1 2">
    <name type="scientific">Crateriforma conspicua</name>
    <dbReference type="NCBI Taxonomy" id="2527996"/>
    <lineage>
        <taxon>Bacteria</taxon>
        <taxon>Pseudomonadati</taxon>
        <taxon>Planctomycetota</taxon>
        <taxon>Planctomycetia</taxon>
        <taxon>Planctomycetales</taxon>
        <taxon>Planctomycetaceae</taxon>
        <taxon>Crateriforma</taxon>
    </lineage>
</organism>
<proteinExistence type="predicted"/>
<evidence type="ECO:0000313" key="1">
    <source>
        <dbReference type="EMBL" id="TWU67573.1"/>
    </source>
</evidence>
<dbReference type="Proteomes" id="UP000316476">
    <property type="component" value="Unassembled WGS sequence"/>
</dbReference>
<dbReference type="EMBL" id="SJPZ01000001">
    <property type="protein sequence ID" value="TWU67573.1"/>
    <property type="molecule type" value="Genomic_DNA"/>
</dbReference>
<evidence type="ECO:0000313" key="2">
    <source>
        <dbReference type="Proteomes" id="UP000316476"/>
    </source>
</evidence>